<dbReference type="Gene3D" id="3.40.50.2000">
    <property type="entry name" value="Glycogen Phosphorylase B"/>
    <property type="match status" value="2"/>
</dbReference>
<dbReference type="EMBL" id="CP022163">
    <property type="protein sequence ID" value="ATB27332.1"/>
    <property type="molecule type" value="Genomic_DNA"/>
</dbReference>
<feature type="domain" description="Glycosyl transferase family 1" evidence="1">
    <location>
        <begin position="168"/>
        <end position="296"/>
    </location>
</feature>
<dbReference type="CDD" id="cd03802">
    <property type="entry name" value="GT4_AviGT4-like"/>
    <property type="match status" value="1"/>
</dbReference>
<dbReference type="PANTHER" id="PTHR45947">
    <property type="entry name" value="SULFOQUINOVOSYL TRANSFERASE SQD2"/>
    <property type="match status" value="1"/>
</dbReference>
<accession>A0A250I841</accession>
<dbReference type="RefSeq" id="WP_095976146.1">
    <property type="nucleotide sequence ID" value="NZ_CP022163.1"/>
</dbReference>
<evidence type="ECO:0000313" key="4">
    <source>
        <dbReference type="Proteomes" id="UP000217289"/>
    </source>
</evidence>
<name>A0A250I841_9BACT</name>
<dbReference type="InterPro" id="IPR028098">
    <property type="entry name" value="Glyco_trans_4-like_N"/>
</dbReference>
<dbReference type="Proteomes" id="UP000217289">
    <property type="component" value="Chromosome"/>
</dbReference>
<dbReference type="KEGG" id="mbd:MEBOL_000770"/>
<evidence type="ECO:0000259" key="2">
    <source>
        <dbReference type="Pfam" id="PF13439"/>
    </source>
</evidence>
<dbReference type="InterPro" id="IPR050194">
    <property type="entry name" value="Glycosyltransferase_grp1"/>
</dbReference>
<organism evidence="3 4">
    <name type="scientific">Melittangium boletus DSM 14713</name>
    <dbReference type="NCBI Taxonomy" id="1294270"/>
    <lineage>
        <taxon>Bacteria</taxon>
        <taxon>Pseudomonadati</taxon>
        <taxon>Myxococcota</taxon>
        <taxon>Myxococcia</taxon>
        <taxon>Myxococcales</taxon>
        <taxon>Cystobacterineae</taxon>
        <taxon>Archangiaceae</taxon>
        <taxon>Melittangium</taxon>
    </lineage>
</organism>
<dbReference type="GO" id="GO:0016757">
    <property type="term" value="F:glycosyltransferase activity"/>
    <property type="evidence" value="ECO:0007669"/>
    <property type="project" value="InterPro"/>
</dbReference>
<sequence length="352" mass="39508">MRIAQVSPLIESVPPRRYGGTERVVAYLTEELIEQGHDVTLFASGDSLTRARLVSPCARALRAGSGFHDPLPHLTLMLEQVLSEAYRFDVIHFHTECVHFPLSRRLRLPQLTTLHGRLDLPGLKGLYREFRDMPLVSISDDQREPLSWAHWLGTVHHGLPEALYPFHPEPGKYLAFLGRISPEKGVVQAIHIAEALGLPLRIAAKLGTPDRAYFEAEVEPLLRRGPGAEFIGEIGEDEKADFLGQAMALLFPIDWPEPFGLVMIEALACGTPVIAFRRGAVPEILKHGLTGFIVDDLDGAIRAGARLSCLDRYQCRLEFERRFSARRMAQDYVMLYQELLSHERPVEWGVAP</sequence>
<proteinExistence type="predicted"/>
<feature type="domain" description="Glycosyltransferase subfamily 4-like N-terminal" evidence="2">
    <location>
        <begin position="18"/>
        <end position="124"/>
    </location>
</feature>
<evidence type="ECO:0000313" key="3">
    <source>
        <dbReference type="EMBL" id="ATB27332.1"/>
    </source>
</evidence>
<dbReference type="Pfam" id="PF00534">
    <property type="entry name" value="Glycos_transf_1"/>
    <property type="match status" value="1"/>
</dbReference>
<dbReference type="SUPFAM" id="SSF53756">
    <property type="entry name" value="UDP-Glycosyltransferase/glycogen phosphorylase"/>
    <property type="match status" value="1"/>
</dbReference>
<evidence type="ECO:0000259" key="1">
    <source>
        <dbReference type="Pfam" id="PF00534"/>
    </source>
</evidence>
<keyword evidence="4" id="KW-1185">Reference proteome</keyword>
<protein>
    <submittedName>
        <fullName evidence="3">Glycosyl transferase</fullName>
    </submittedName>
</protein>
<dbReference type="AlphaFoldDB" id="A0A250I841"/>
<keyword evidence="3" id="KW-0808">Transferase</keyword>
<dbReference type="InterPro" id="IPR001296">
    <property type="entry name" value="Glyco_trans_1"/>
</dbReference>
<gene>
    <name evidence="3" type="ORF">MEBOL_000770</name>
</gene>
<dbReference type="Pfam" id="PF13439">
    <property type="entry name" value="Glyco_transf_4"/>
    <property type="match status" value="1"/>
</dbReference>
<reference evidence="3 4" key="1">
    <citation type="submission" date="2017-06" db="EMBL/GenBank/DDBJ databases">
        <authorList>
            <person name="Kim H.J."/>
            <person name="Triplett B.A."/>
        </authorList>
    </citation>
    <scope>NUCLEOTIDE SEQUENCE [LARGE SCALE GENOMIC DNA]</scope>
    <source>
        <strain evidence="3 4">DSM 14713</strain>
    </source>
</reference>
<dbReference type="PANTHER" id="PTHR45947:SF3">
    <property type="entry name" value="SULFOQUINOVOSYL TRANSFERASE SQD2"/>
    <property type="match status" value="1"/>
</dbReference>
<dbReference type="OrthoDB" id="9767517at2"/>